<comment type="caution">
    <text evidence="2">The sequence shown here is derived from an EMBL/GenBank/DDBJ whole genome shotgun (WGS) entry which is preliminary data.</text>
</comment>
<dbReference type="AlphaFoldDB" id="A0AAW2TD12"/>
<protein>
    <submittedName>
        <fullName evidence="2">Uncharacterized protein</fullName>
    </submittedName>
</protein>
<feature type="region of interest" description="Disordered" evidence="1">
    <location>
        <begin position="30"/>
        <end position="60"/>
    </location>
</feature>
<sequence>MSQISKRLWKHPTTLKLYKSLQGRPWLLLLEGPPPAPLAPAPPPSRSAGHVADPPSSMPS</sequence>
<dbReference type="EMBL" id="JACGWN010000015">
    <property type="protein sequence ID" value="KAL0402703.1"/>
    <property type="molecule type" value="Genomic_DNA"/>
</dbReference>
<name>A0AAW2TD12_9LAMI</name>
<organism evidence="2">
    <name type="scientific">Sesamum latifolium</name>
    <dbReference type="NCBI Taxonomy" id="2727402"/>
    <lineage>
        <taxon>Eukaryota</taxon>
        <taxon>Viridiplantae</taxon>
        <taxon>Streptophyta</taxon>
        <taxon>Embryophyta</taxon>
        <taxon>Tracheophyta</taxon>
        <taxon>Spermatophyta</taxon>
        <taxon>Magnoliopsida</taxon>
        <taxon>eudicotyledons</taxon>
        <taxon>Gunneridae</taxon>
        <taxon>Pentapetalae</taxon>
        <taxon>asterids</taxon>
        <taxon>lamiids</taxon>
        <taxon>Lamiales</taxon>
        <taxon>Pedaliaceae</taxon>
        <taxon>Sesamum</taxon>
    </lineage>
</organism>
<feature type="compositionally biased region" description="Pro residues" evidence="1">
    <location>
        <begin position="32"/>
        <end position="45"/>
    </location>
</feature>
<reference evidence="2" key="1">
    <citation type="submission" date="2020-06" db="EMBL/GenBank/DDBJ databases">
        <authorList>
            <person name="Li T."/>
            <person name="Hu X."/>
            <person name="Zhang T."/>
            <person name="Song X."/>
            <person name="Zhang H."/>
            <person name="Dai N."/>
            <person name="Sheng W."/>
            <person name="Hou X."/>
            <person name="Wei L."/>
        </authorList>
    </citation>
    <scope>NUCLEOTIDE SEQUENCE</scope>
    <source>
        <strain evidence="2">KEN1</strain>
        <tissue evidence="2">Leaf</tissue>
    </source>
</reference>
<evidence type="ECO:0000256" key="1">
    <source>
        <dbReference type="SAM" id="MobiDB-lite"/>
    </source>
</evidence>
<evidence type="ECO:0000313" key="2">
    <source>
        <dbReference type="EMBL" id="KAL0402703.1"/>
    </source>
</evidence>
<accession>A0AAW2TD12</accession>
<reference evidence="2" key="2">
    <citation type="journal article" date="2024" name="Plant">
        <title>Genomic evolution and insights into agronomic trait innovations of Sesamum species.</title>
        <authorList>
            <person name="Miao H."/>
            <person name="Wang L."/>
            <person name="Qu L."/>
            <person name="Liu H."/>
            <person name="Sun Y."/>
            <person name="Le M."/>
            <person name="Wang Q."/>
            <person name="Wei S."/>
            <person name="Zheng Y."/>
            <person name="Lin W."/>
            <person name="Duan Y."/>
            <person name="Cao H."/>
            <person name="Xiong S."/>
            <person name="Wang X."/>
            <person name="Wei L."/>
            <person name="Li C."/>
            <person name="Ma Q."/>
            <person name="Ju M."/>
            <person name="Zhao R."/>
            <person name="Li G."/>
            <person name="Mu C."/>
            <person name="Tian Q."/>
            <person name="Mei H."/>
            <person name="Zhang T."/>
            <person name="Gao T."/>
            <person name="Zhang H."/>
        </authorList>
    </citation>
    <scope>NUCLEOTIDE SEQUENCE</scope>
    <source>
        <strain evidence="2">KEN1</strain>
    </source>
</reference>
<gene>
    <name evidence="2" type="ORF">Slati_4300200</name>
</gene>
<proteinExistence type="predicted"/>